<evidence type="ECO:0000256" key="1">
    <source>
        <dbReference type="SAM" id="MobiDB-lite"/>
    </source>
</evidence>
<feature type="region of interest" description="Disordered" evidence="1">
    <location>
        <begin position="215"/>
        <end position="234"/>
    </location>
</feature>
<accession>A0ABT6P7E7</accession>
<sequence>MTSLPRHLGQAFLMAAGELGMASAARLFVRELSQIGGEALVGEACDMLGREYPVFDFVAHRWGSGHRDPTLDPILDPAPAARALEGISRLLVIGLETDALDALVTALPGVDIGLVAEPFGVEPDMRRVLANYGDAVRPVSLTEFRRWAGRRSALLTFVYGTNGHTAHVAATWLRVAGPDVRPQFRSLVGWDVLGEPMRLHPRWLVETGRDDFSALVGPPRRSTLSGPEAHPAPL</sequence>
<comment type="caution">
    <text evidence="2">The sequence shown here is derived from an EMBL/GenBank/DDBJ whole genome shotgun (WGS) entry which is preliminary data.</text>
</comment>
<reference evidence="2 3" key="1">
    <citation type="submission" date="2023-04" db="EMBL/GenBank/DDBJ databases">
        <title>The genome sequence of Polyangium sorediatum DSM14670.</title>
        <authorList>
            <person name="Zhang X."/>
        </authorList>
    </citation>
    <scope>NUCLEOTIDE SEQUENCE [LARGE SCALE GENOMIC DNA]</scope>
    <source>
        <strain evidence="2 3">DSM 14670</strain>
    </source>
</reference>
<dbReference type="RefSeq" id="WP_284721721.1">
    <property type="nucleotide sequence ID" value="NZ_JARZHI010000083.1"/>
</dbReference>
<evidence type="ECO:0000313" key="3">
    <source>
        <dbReference type="Proteomes" id="UP001160301"/>
    </source>
</evidence>
<organism evidence="2 3">
    <name type="scientific">Polyangium sorediatum</name>
    <dbReference type="NCBI Taxonomy" id="889274"/>
    <lineage>
        <taxon>Bacteria</taxon>
        <taxon>Pseudomonadati</taxon>
        <taxon>Myxococcota</taxon>
        <taxon>Polyangia</taxon>
        <taxon>Polyangiales</taxon>
        <taxon>Polyangiaceae</taxon>
        <taxon>Polyangium</taxon>
    </lineage>
</organism>
<evidence type="ECO:0000313" key="2">
    <source>
        <dbReference type="EMBL" id="MDI1436493.1"/>
    </source>
</evidence>
<proteinExistence type="predicted"/>
<keyword evidence="3" id="KW-1185">Reference proteome</keyword>
<name>A0ABT6P7E7_9BACT</name>
<dbReference type="Proteomes" id="UP001160301">
    <property type="component" value="Unassembled WGS sequence"/>
</dbReference>
<dbReference type="EMBL" id="JARZHI010000083">
    <property type="protein sequence ID" value="MDI1436493.1"/>
    <property type="molecule type" value="Genomic_DNA"/>
</dbReference>
<protein>
    <submittedName>
        <fullName evidence="2">Uncharacterized protein</fullName>
    </submittedName>
</protein>
<gene>
    <name evidence="2" type="ORF">QHF89_43710</name>
</gene>